<feature type="compositionally biased region" description="Basic and acidic residues" evidence="1">
    <location>
        <begin position="184"/>
        <end position="216"/>
    </location>
</feature>
<dbReference type="AlphaFoldDB" id="A0A061H197"/>
<organism evidence="3 4">
    <name type="scientific">Pseudozyma flocculosa PF-1</name>
    <dbReference type="NCBI Taxonomy" id="1277687"/>
    <lineage>
        <taxon>Eukaryota</taxon>
        <taxon>Fungi</taxon>
        <taxon>Dikarya</taxon>
        <taxon>Basidiomycota</taxon>
        <taxon>Ustilaginomycotina</taxon>
        <taxon>Ustilaginomycetes</taxon>
        <taxon>Ustilaginales</taxon>
        <taxon>Ustilaginaceae</taxon>
        <taxon>Pseudozyma</taxon>
    </lineage>
</organism>
<keyword evidence="2" id="KW-1133">Transmembrane helix</keyword>
<dbReference type="HOGENOM" id="CLU_016237_1_0_1"/>
<accession>A0A061H197</accession>
<dbReference type="RefSeq" id="XP_007881724.1">
    <property type="nucleotide sequence ID" value="XM_007883533.1"/>
</dbReference>
<dbReference type="KEGG" id="pfp:PFL1_05995"/>
<feature type="region of interest" description="Disordered" evidence="1">
    <location>
        <begin position="156"/>
        <end position="216"/>
    </location>
</feature>
<feature type="region of interest" description="Disordered" evidence="1">
    <location>
        <begin position="387"/>
        <end position="409"/>
    </location>
</feature>
<reference evidence="3 4" key="1">
    <citation type="journal article" date="2013" name="Plant Cell">
        <title>The transition from a phytopathogenic smut ancestor to an anamorphic biocontrol agent deciphered by comparative whole-genome analysis.</title>
        <authorList>
            <person name="Lefebvre F."/>
            <person name="Joly D.L."/>
            <person name="Labbe C."/>
            <person name="Teichmann B."/>
            <person name="Linning R."/>
            <person name="Belzile F."/>
            <person name="Bakkeren G."/>
            <person name="Belanger R.R."/>
        </authorList>
    </citation>
    <scope>NUCLEOTIDE SEQUENCE [LARGE SCALE GENOMIC DNA]</scope>
    <source>
        <strain evidence="3 4">PF-1</strain>
    </source>
</reference>
<feature type="region of interest" description="Disordered" evidence="1">
    <location>
        <begin position="564"/>
        <end position="589"/>
    </location>
</feature>
<dbReference type="Pfam" id="PF07103">
    <property type="entry name" value="DUF1365"/>
    <property type="match status" value="1"/>
</dbReference>
<evidence type="ECO:0000313" key="4">
    <source>
        <dbReference type="Proteomes" id="UP000053664"/>
    </source>
</evidence>
<keyword evidence="2" id="KW-0472">Membrane</keyword>
<feature type="transmembrane region" description="Helical" evidence="2">
    <location>
        <begin position="49"/>
        <end position="67"/>
    </location>
</feature>
<name>A0A061H197_9BASI</name>
<dbReference type="GeneID" id="19320075"/>
<dbReference type="EMBL" id="KE361645">
    <property type="protein sequence ID" value="EPQ26347.1"/>
    <property type="molecule type" value="Genomic_DNA"/>
</dbReference>
<evidence type="ECO:0000256" key="1">
    <source>
        <dbReference type="SAM" id="MobiDB-lite"/>
    </source>
</evidence>
<dbReference type="eggNOG" id="ENOG502S3VD">
    <property type="taxonomic scope" value="Eukaryota"/>
</dbReference>
<dbReference type="OrthoDB" id="3340520at2759"/>
<evidence type="ECO:0000313" key="3">
    <source>
        <dbReference type="EMBL" id="EPQ26347.1"/>
    </source>
</evidence>
<dbReference type="PANTHER" id="PTHR33973:SF4">
    <property type="entry name" value="OS07G0153300 PROTEIN"/>
    <property type="match status" value="1"/>
</dbReference>
<evidence type="ECO:0000256" key="2">
    <source>
        <dbReference type="SAM" id="Phobius"/>
    </source>
</evidence>
<dbReference type="PANTHER" id="PTHR33973">
    <property type="entry name" value="OS07G0153300 PROTEIN"/>
    <property type="match status" value="1"/>
</dbReference>
<sequence length="869" mass="95519">MTLAVMSSSASATMQLAASATAAAADPMAWSTGRWLSLSSLDLLLLPPLLVLCLFLTLPALLSLFAARPTKGSTRFSPAPSAFVVPAFTRHARFLPRESAHRFKYNTLYLAVRLDSLESHAIDTGHAFAWKGSHFDPEWQDESRLAAAKLVRSGSRSISGASDTAPAPNNAITSIDEEDEDLVEPPRAEKPSLEEWKASMRRSERKERRSKEEKRRKVDATTWAITALHPESYLRNDFDTKPSVDAVGNALDKEAALSSARKAQWLQGSILLKLAYELRERGYLRHGPQDETGLAGTEAKWSQELGQVWTVTMPAVFGIKGINPLTVHYCYRPVNALAAGVTPPSNKGDGPHHGDGALGDFWLVVLEVHNTFNERHVYILEAGVGEDKPRQSDAGSISDSTDEGGRRRGYDHQWTFPRSFHVSPFNDRGGYYRLFLRDPFPGRTTAEPFVLGIRLLLLIEGGSEGQVEGNTTPASASVTGGQHAPPLLLEKKLMASLDSYPATHDRRVLPLTALHLYMALLRQPFDLFLTFARILFEAGKLHFAKKLDAFGRPDMVQTWEGQDAVGAPQQHQRQHQWDGQGIPPPLNRIQPHRKLEQASNEAAKPAGGLLYPAQAAGETAAKRYLERFAQRRVEELGRGRDGAAWSFKVVSTDPADDGISVAAPDVATDHADSGTTTRELVLYTRSGSVYTDLLLFRDARVARLVGSLVGRRWGVNDVALFETFFGRDKLHRAGTGKTARWIERVQRRHLRWSLDCAIAADPSIGVSVQEAEGGLYAALDSSEHTSADTAALCASALDLDAASPTWSVFTTVLLSHLAGVAEERAFHYLGARYVRGTEPWLELQRGIRLLRDGESVKASWDLGLGSVRR</sequence>
<dbReference type="InterPro" id="IPR010775">
    <property type="entry name" value="DUF1365"/>
</dbReference>
<keyword evidence="2" id="KW-0812">Transmembrane</keyword>
<gene>
    <name evidence="3" type="ORF">PFL1_05995</name>
</gene>
<protein>
    <submittedName>
        <fullName evidence="3">Uncharacterized protein</fullName>
    </submittedName>
</protein>
<proteinExistence type="predicted"/>
<dbReference type="Proteomes" id="UP000053664">
    <property type="component" value="Unassembled WGS sequence"/>
</dbReference>